<dbReference type="GO" id="GO:0004301">
    <property type="term" value="F:epoxide hydrolase activity"/>
    <property type="evidence" value="ECO:0007669"/>
    <property type="project" value="TreeGrafter"/>
</dbReference>
<comment type="similarity">
    <text evidence="1">Belongs to the peptidase S33 family.</text>
</comment>
<proteinExistence type="inferred from homology"/>
<sequence length="259" mass="29588">MIKPFKVEISDKFLQNIYSKVKNYPWHEMPDDGGWAYGTNLNYMKEISKYWIEKFDWRKTEEKINKFQNFKSNIDGIDIHFIHEKGSGSNPKPLLLSHGWPGSIVEFLHIIDELAHPEKFGGKEADAFDVVVPSLPGFGFSGRPSRPIGPRKMASIFNSLMTDILGYKTYLAQGGDFGGTIATWLAYDFPKALAGIHINILITRHPDGPQTQEEKEWQERFKKEQKIEDGYRTQQATKPQTLSYAMMDSPVGVAAWIIE</sequence>
<name>A0A381ZEZ9_9ZZZZ</name>
<dbReference type="SUPFAM" id="SSF53474">
    <property type="entry name" value="alpha/beta-Hydrolases"/>
    <property type="match status" value="1"/>
</dbReference>
<accession>A0A381ZEZ9</accession>
<evidence type="ECO:0000256" key="2">
    <source>
        <dbReference type="ARBA" id="ARBA00022797"/>
    </source>
</evidence>
<evidence type="ECO:0000313" key="5">
    <source>
        <dbReference type="EMBL" id="SVA87898.1"/>
    </source>
</evidence>
<dbReference type="PANTHER" id="PTHR21661:SF35">
    <property type="entry name" value="EPOXIDE HYDROLASE"/>
    <property type="match status" value="1"/>
</dbReference>
<dbReference type="PANTHER" id="PTHR21661">
    <property type="entry name" value="EPOXIDE HYDROLASE 1-RELATED"/>
    <property type="match status" value="1"/>
</dbReference>
<reference evidence="5" key="1">
    <citation type="submission" date="2018-05" db="EMBL/GenBank/DDBJ databases">
        <authorList>
            <person name="Lanie J.A."/>
            <person name="Ng W.-L."/>
            <person name="Kazmierczak K.M."/>
            <person name="Andrzejewski T.M."/>
            <person name="Davidsen T.M."/>
            <person name="Wayne K.J."/>
            <person name="Tettelin H."/>
            <person name="Glass J.I."/>
            <person name="Rusch D."/>
            <person name="Podicherti R."/>
            <person name="Tsui H.-C.T."/>
            <person name="Winkler M.E."/>
        </authorList>
    </citation>
    <scope>NUCLEOTIDE SEQUENCE</scope>
</reference>
<dbReference type="EMBL" id="UINC01021088">
    <property type="protein sequence ID" value="SVA87898.1"/>
    <property type="molecule type" value="Genomic_DNA"/>
</dbReference>
<dbReference type="GO" id="GO:0097176">
    <property type="term" value="P:epoxide metabolic process"/>
    <property type="evidence" value="ECO:0007669"/>
    <property type="project" value="TreeGrafter"/>
</dbReference>
<feature type="domain" description="Epoxide hydrolase N-terminal" evidence="4">
    <location>
        <begin position="2"/>
        <end position="107"/>
    </location>
</feature>
<dbReference type="InterPro" id="IPR000639">
    <property type="entry name" value="Epox_hydrolase-like"/>
</dbReference>
<dbReference type="AlphaFoldDB" id="A0A381ZEZ9"/>
<dbReference type="InterPro" id="IPR010497">
    <property type="entry name" value="Epoxide_hydro_N"/>
</dbReference>
<dbReference type="PRINTS" id="PR00412">
    <property type="entry name" value="EPOXHYDRLASE"/>
</dbReference>
<evidence type="ECO:0000256" key="3">
    <source>
        <dbReference type="ARBA" id="ARBA00022801"/>
    </source>
</evidence>
<protein>
    <recommendedName>
        <fullName evidence="4">Epoxide hydrolase N-terminal domain-containing protein</fullName>
    </recommendedName>
</protein>
<organism evidence="5">
    <name type="scientific">marine metagenome</name>
    <dbReference type="NCBI Taxonomy" id="408172"/>
    <lineage>
        <taxon>unclassified sequences</taxon>
        <taxon>metagenomes</taxon>
        <taxon>ecological metagenomes</taxon>
    </lineage>
</organism>
<dbReference type="Gene3D" id="3.40.50.1820">
    <property type="entry name" value="alpha/beta hydrolase"/>
    <property type="match status" value="1"/>
</dbReference>
<feature type="non-terminal residue" evidence="5">
    <location>
        <position position="259"/>
    </location>
</feature>
<keyword evidence="3" id="KW-0378">Hydrolase</keyword>
<gene>
    <name evidence="5" type="ORF">METZ01_LOCUS140752</name>
</gene>
<evidence type="ECO:0000256" key="1">
    <source>
        <dbReference type="ARBA" id="ARBA00010088"/>
    </source>
</evidence>
<evidence type="ECO:0000259" key="4">
    <source>
        <dbReference type="Pfam" id="PF06441"/>
    </source>
</evidence>
<dbReference type="Pfam" id="PF06441">
    <property type="entry name" value="EHN"/>
    <property type="match status" value="1"/>
</dbReference>
<dbReference type="InterPro" id="IPR029058">
    <property type="entry name" value="AB_hydrolase_fold"/>
</dbReference>
<keyword evidence="2" id="KW-0058">Aromatic hydrocarbons catabolism</keyword>